<reference evidence="1 2" key="1">
    <citation type="submission" date="2024-04" db="EMBL/GenBank/DDBJ databases">
        <title>Phyllosticta paracitricarpa is synonymous to the EU quarantine fungus P. citricarpa based on phylogenomic analyses.</title>
        <authorList>
            <consortium name="Lawrence Berkeley National Laboratory"/>
            <person name="Van Ingen-Buijs V.A."/>
            <person name="Van Westerhoven A.C."/>
            <person name="Haridas S."/>
            <person name="Skiadas P."/>
            <person name="Martin F."/>
            <person name="Groenewald J.Z."/>
            <person name="Crous P.W."/>
            <person name="Seidl M.F."/>
        </authorList>
    </citation>
    <scope>NUCLEOTIDE SEQUENCE [LARGE SCALE GENOMIC DNA]</scope>
    <source>
        <strain evidence="1 2">CBS 123371</strain>
    </source>
</reference>
<keyword evidence="2" id="KW-1185">Reference proteome</keyword>
<name>A0ABR1KLC7_9PEZI</name>
<evidence type="ECO:0000313" key="1">
    <source>
        <dbReference type="EMBL" id="KAK7515848.1"/>
    </source>
</evidence>
<protein>
    <submittedName>
        <fullName evidence="1">Uncharacterized protein</fullName>
    </submittedName>
</protein>
<dbReference type="Proteomes" id="UP001363622">
    <property type="component" value="Unassembled WGS sequence"/>
</dbReference>
<gene>
    <name evidence="1" type="ORF">IWZ03DRAFT_360964</name>
</gene>
<dbReference type="EMBL" id="JBBPHU010000007">
    <property type="protein sequence ID" value="KAK7515848.1"/>
    <property type="molecule type" value="Genomic_DNA"/>
</dbReference>
<organism evidence="1 2">
    <name type="scientific">Phyllosticta citriasiana</name>
    <dbReference type="NCBI Taxonomy" id="595635"/>
    <lineage>
        <taxon>Eukaryota</taxon>
        <taxon>Fungi</taxon>
        <taxon>Dikarya</taxon>
        <taxon>Ascomycota</taxon>
        <taxon>Pezizomycotina</taxon>
        <taxon>Dothideomycetes</taxon>
        <taxon>Dothideomycetes incertae sedis</taxon>
        <taxon>Botryosphaeriales</taxon>
        <taxon>Phyllostictaceae</taxon>
        <taxon>Phyllosticta</taxon>
    </lineage>
</organism>
<comment type="caution">
    <text evidence="1">The sequence shown here is derived from an EMBL/GenBank/DDBJ whole genome shotgun (WGS) entry which is preliminary data.</text>
</comment>
<evidence type="ECO:0000313" key="2">
    <source>
        <dbReference type="Proteomes" id="UP001363622"/>
    </source>
</evidence>
<proteinExistence type="predicted"/>
<accession>A0ABR1KLC7</accession>
<sequence length="163" mass="17701">MASNSSAEYVIIPTLFNDGDPNSAAVGSSFPETHFKPPPSHRASWLEFTSPYPYFRFDVPQRSRNSSTLANAFFALSPQHLAYTQDYDPLVADQYYSACLDQLIPVLSNEDAALDDALLTATILLLGIVVSDSHGHLTGIAALIRAAQEQLGANKKPVPPVPR</sequence>